<dbReference type="Proteomes" id="UP001056708">
    <property type="component" value="Chromosome"/>
</dbReference>
<dbReference type="RefSeq" id="WP_252664378.1">
    <property type="nucleotide sequence ID" value="NZ_CP098611.1"/>
</dbReference>
<proteinExistence type="predicted"/>
<gene>
    <name evidence="3" type="ORF">NEA10_06055</name>
</gene>
<keyword evidence="4" id="KW-1185">Reference proteome</keyword>
<dbReference type="PANTHER" id="PTHR36046">
    <property type="entry name" value="PROTEIN, PUTATIVE-RELATED"/>
    <property type="match status" value="1"/>
</dbReference>
<protein>
    <recommendedName>
        <fullName evidence="2">DUF6737 domain-containing protein</fullName>
    </recommendedName>
</protein>
<keyword evidence="1" id="KW-1133">Transmembrane helix</keyword>
<organism evidence="3 4">
    <name type="scientific">Phormidium yuhuli AB48</name>
    <dbReference type="NCBI Taxonomy" id="2940671"/>
    <lineage>
        <taxon>Bacteria</taxon>
        <taxon>Bacillati</taxon>
        <taxon>Cyanobacteriota</taxon>
        <taxon>Cyanophyceae</taxon>
        <taxon>Oscillatoriophycideae</taxon>
        <taxon>Oscillatoriales</taxon>
        <taxon>Oscillatoriaceae</taxon>
        <taxon>Phormidium</taxon>
        <taxon>Phormidium yuhuli</taxon>
    </lineage>
</organism>
<evidence type="ECO:0000313" key="4">
    <source>
        <dbReference type="Proteomes" id="UP001056708"/>
    </source>
</evidence>
<feature type="transmembrane region" description="Helical" evidence="1">
    <location>
        <begin position="20"/>
        <end position="38"/>
    </location>
</feature>
<name>A0ABY5AW00_9CYAN</name>
<evidence type="ECO:0000313" key="3">
    <source>
        <dbReference type="EMBL" id="USR92283.1"/>
    </source>
</evidence>
<keyword evidence="1" id="KW-0812">Transmembrane</keyword>
<dbReference type="PANTHER" id="PTHR36046:SF1">
    <property type="entry name" value="DUF6737 DOMAIN-CONTAINING PROTEIN"/>
    <property type="match status" value="1"/>
</dbReference>
<reference evidence="3" key="1">
    <citation type="submission" date="2022-06" db="EMBL/GenBank/DDBJ databases">
        <title>Genome sequence of Phormidium yuhuli AB48 isolated from an industrial photobioreactor environment.</title>
        <authorList>
            <person name="Qiu Y."/>
            <person name="Noonan A.J.C."/>
            <person name="Dofher K."/>
            <person name="Koch M."/>
            <person name="Kieft B."/>
            <person name="Lin X."/>
            <person name="Ziels R.M."/>
            <person name="Hallam S.J."/>
        </authorList>
    </citation>
    <scope>NUCLEOTIDE SEQUENCE</scope>
    <source>
        <strain evidence="3">AB48</strain>
    </source>
</reference>
<evidence type="ECO:0000259" key="2">
    <source>
        <dbReference type="Pfam" id="PF20522"/>
    </source>
</evidence>
<keyword evidence="1" id="KW-0472">Membrane</keyword>
<sequence>MSDRPESVNVWDYKPWWCQPWSILLTGLGLIAASWFVFHRLWLTTLVAIPLTVWMGYFVLLFPRLVAQSGQLSQEISEDRQP</sequence>
<feature type="domain" description="DUF6737" evidence="2">
    <location>
        <begin position="9"/>
        <end position="64"/>
    </location>
</feature>
<dbReference type="EMBL" id="CP098611">
    <property type="protein sequence ID" value="USR92283.1"/>
    <property type="molecule type" value="Genomic_DNA"/>
</dbReference>
<dbReference type="Pfam" id="PF20522">
    <property type="entry name" value="DUF6737"/>
    <property type="match status" value="1"/>
</dbReference>
<feature type="transmembrane region" description="Helical" evidence="1">
    <location>
        <begin position="45"/>
        <end position="66"/>
    </location>
</feature>
<accession>A0ABY5AW00</accession>
<evidence type="ECO:0000256" key="1">
    <source>
        <dbReference type="SAM" id="Phobius"/>
    </source>
</evidence>
<dbReference type="InterPro" id="IPR046625">
    <property type="entry name" value="DUF6737"/>
</dbReference>